<dbReference type="EMBL" id="CVQH01011113">
    <property type="protein sequence ID" value="CRK20017.1"/>
    <property type="molecule type" value="Genomic_DNA"/>
</dbReference>
<keyword evidence="4 9" id="KW-0547">Nucleotide-binding</keyword>
<dbReference type="Proteomes" id="UP000044602">
    <property type="component" value="Unassembled WGS sequence"/>
</dbReference>
<dbReference type="PROSITE" id="PS00108">
    <property type="entry name" value="PROTEIN_KINASE_ST"/>
    <property type="match status" value="1"/>
</dbReference>
<evidence type="ECO:0000256" key="4">
    <source>
        <dbReference type="ARBA" id="ARBA00022741"/>
    </source>
</evidence>
<dbReference type="Pfam" id="PF01302">
    <property type="entry name" value="CAP_GLY"/>
    <property type="match status" value="1"/>
</dbReference>
<keyword evidence="6 9" id="KW-0067">ATP-binding</keyword>
<evidence type="ECO:0000256" key="10">
    <source>
        <dbReference type="SAM" id="Coils"/>
    </source>
</evidence>
<comment type="catalytic activity">
    <reaction evidence="7">
        <text>L-threonyl-[protein] + ATP = O-phospho-L-threonyl-[protein] + ADP + H(+)</text>
        <dbReference type="Rhea" id="RHEA:46608"/>
        <dbReference type="Rhea" id="RHEA-COMP:11060"/>
        <dbReference type="Rhea" id="RHEA-COMP:11605"/>
        <dbReference type="ChEBI" id="CHEBI:15378"/>
        <dbReference type="ChEBI" id="CHEBI:30013"/>
        <dbReference type="ChEBI" id="CHEBI:30616"/>
        <dbReference type="ChEBI" id="CHEBI:61977"/>
        <dbReference type="ChEBI" id="CHEBI:456216"/>
        <dbReference type="EC" id="2.7.11.1"/>
    </reaction>
</comment>
<feature type="compositionally biased region" description="Low complexity" evidence="11">
    <location>
        <begin position="941"/>
        <end position="958"/>
    </location>
</feature>
<feature type="compositionally biased region" description="Polar residues" evidence="11">
    <location>
        <begin position="316"/>
        <end position="329"/>
    </location>
</feature>
<feature type="domain" description="CAP-Gly" evidence="13">
    <location>
        <begin position="166"/>
        <end position="212"/>
    </location>
</feature>
<dbReference type="InterPro" id="IPR000719">
    <property type="entry name" value="Prot_kinase_dom"/>
</dbReference>
<dbReference type="PROSITE" id="PS00107">
    <property type="entry name" value="PROTEIN_KINASE_ATP"/>
    <property type="match status" value="1"/>
</dbReference>
<dbReference type="Gene3D" id="1.10.510.10">
    <property type="entry name" value="Transferase(Phosphotransferase) domain 1"/>
    <property type="match status" value="2"/>
</dbReference>
<dbReference type="GO" id="GO:0005773">
    <property type="term" value="C:vacuole"/>
    <property type="evidence" value="ECO:0007669"/>
    <property type="project" value="GOC"/>
</dbReference>
<feature type="region of interest" description="Disordered" evidence="11">
    <location>
        <begin position="1"/>
        <end position="48"/>
    </location>
</feature>
<dbReference type="InterPro" id="IPR052239">
    <property type="entry name" value="Ser/Thr-specific_kinases"/>
</dbReference>
<dbReference type="PROSITE" id="PS50245">
    <property type="entry name" value="CAP_GLY_2"/>
    <property type="match status" value="1"/>
</dbReference>
<keyword evidence="10" id="KW-0175">Coiled coil</keyword>
<feature type="region of interest" description="Disordered" evidence="11">
    <location>
        <begin position="686"/>
        <end position="738"/>
    </location>
</feature>
<dbReference type="EC" id="2.7.11.1" evidence="1"/>
<feature type="coiled-coil region" evidence="10">
    <location>
        <begin position="659"/>
        <end position="686"/>
    </location>
</feature>
<keyword evidence="2" id="KW-0723">Serine/threonine-protein kinase</keyword>
<evidence type="ECO:0000256" key="11">
    <source>
        <dbReference type="SAM" id="MobiDB-lite"/>
    </source>
</evidence>
<keyword evidence="5" id="KW-0418">Kinase</keyword>
<dbReference type="PANTHER" id="PTHR45998">
    <property type="entry name" value="SERINE/THREONINE-PROTEIN KINASE 16"/>
    <property type="match status" value="1"/>
</dbReference>
<feature type="region of interest" description="Disordered" evidence="11">
    <location>
        <begin position="221"/>
        <end position="405"/>
    </location>
</feature>
<dbReference type="PROSITE" id="PS50011">
    <property type="entry name" value="PROTEIN_KINASE_DOM"/>
    <property type="match status" value="1"/>
</dbReference>
<dbReference type="PANTHER" id="PTHR45998:SF2">
    <property type="entry name" value="SERINE_THREONINE-PROTEIN KINASE 16"/>
    <property type="match status" value="1"/>
</dbReference>
<evidence type="ECO:0000256" key="9">
    <source>
        <dbReference type="PROSITE-ProRule" id="PRU10141"/>
    </source>
</evidence>
<dbReference type="Gene3D" id="3.40.50.1820">
    <property type="entry name" value="alpha/beta hydrolase"/>
    <property type="match status" value="1"/>
</dbReference>
<feature type="compositionally biased region" description="Low complexity" evidence="11">
    <location>
        <begin position="377"/>
        <end position="390"/>
    </location>
</feature>
<evidence type="ECO:0000256" key="8">
    <source>
        <dbReference type="ARBA" id="ARBA00048679"/>
    </source>
</evidence>
<feature type="compositionally biased region" description="Polar residues" evidence="11">
    <location>
        <begin position="221"/>
        <end position="235"/>
    </location>
</feature>
<dbReference type="SUPFAM" id="SSF74924">
    <property type="entry name" value="Cap-Gly domain"/>
    <property type="match status" value="1"/>
</dbReference>
<protein>
    <recommendedName>
        <fullName evidence="1">non-specific serine/threonine protein kinase</fullName>
        <ecNumber evidence="1">2.7.11.1</ecNumber>
    </recommendedName>
</protein>
<dbReference type="InterPro" id="IPR008271">
    <property type="entry name" value="Ser/Thr_kinase_AS"/>
</dbReference>
<dbReference type="GO" id="GO:0005794">
    <property type="term" value="C:Golgi apparatus"/>
    <property type="evidence" value="ECO:0007669"/>
    <property type="project" value="TreeGrafter"/>
</dbReference>
<evidence type="ECO:0000313" key="15">
    <source>
        <dbReference type="Proteomes" id="UP000044602"/>
    </source>
</evidence>
<evidence type="ECO:0000256" key="2">
    <source>
        <dbReference type="ARBA" id="ARBA00022527"/>
    </source>
</evidence>
<feature type="compositionally biased region" description="Low complexity" evidence="11">
    <location>
        <begin position="805"/>
        <end position="821"/>
    </location>
</feature>
<dbReference type="InterPro" id="IPR036859">
    <property type="entry name" value="CAP-Gly_dom_sf"/>
</dbReference>
<dbReference type="SMART" id="SM01052">
    <property type="entry name" value="CAP_GLY"/>
    <property type="match status" value="1"/>
</dbReference>
<dbReference type="InterPro" id="IPR011009">
    <property type="entry name" value="Kinase-like_dom_sf"/>
</dbReference>
<dbReference type="FunFam" id="3.30.200.20:FF:000374">
    <property type="entry name" value="Serine/threonine protein kinase"/>
    <property type="match status" value="1"/>
</dbReference>
<keyword evidence="15" id="KW-1185">Reference proteome</keyword>
<feature type="compositionally biased region" description="Low complexity" evidence="11">
    <location>
        <begin position="1"/>
        <end position="30"/>
    </location>
</feature>
<evidence type="ECO:0000313" key="14">
    <source>
        <dbReference type="EMBL" id="CRK20017.1"/>
    </source>
</evidence>
<evidence type="ECO:0000259" key="13">
    <source>
        <dbReference type="PROSITE" id="PS50245"/>
    </source>
</evidence>
<feature type="compositionally biased region" description="Polar residues" evidence="11">
    <location>
        <begin position="31"/>
        <end position="48"/>
    </location>
</feature>
<dbReference type="SUPFAM" id="SSF53474">
    <property type="entry name" value="alpha/beta-Hydrolases"/>
    <property type="match status" value="1"/>
</dbReference>
<feature type="compositionally biased region" description="Basic and acidic residues" evidence="11">
    <location>
        <begin position="705"/>
        <end position="728"/>
    </location>
</feature>
<feature type="region of interest" description="Disordered" evidence="11">
    <location>
        <begin position="549"/>
        <end position="602"/>
    </location>
</feature>
<dbReference type="GO" id="GO:0004674">
    <property type="term" value="F:protein serine/threonine kinase activity"/>
    <property type="evidence" value="ECO:0007669"/>
    <property type="project" value="UniProtKB-KW"/>
</dbReference>
<dbReference type="Gene3D" id="2.30.30.190">
    <property type="entry name" value="CAP Gly-rich-like domain"/>
    <property type="match status" value="1"/>
</dbReference>
<dbReference type="SMART" id="SM00220">
    <property type="entry name" value="S_TKc"/>
    <property type="match status" value="1"/>
</dbReference>
<feature type="compositionally biased region" description="Basic and acidic residues" evidence="11">
    <location>
        <begin position="333"/>
        <end position="345"/>
    </location>
</feature>
<feature type="region of interest" description="Disordered" evidence="11">
    <location>
        <begin position="110"/>
        <end position="136"/>
    </location>
</feature>
<dbReference type="GO" id="GO:0005524">
    <property type="term" value="F:ATP binding"/>
    <property type="evidence" value="ECO:0007669"/>
    <property type="project" value="UniProtKB-UniRule"/>
</dbReference>
<dbReference type="InterPro" id="IPR000938">
    <property type="entry name" value="CAP-Gly_domain"/>
</dbReference>
<dbReference type="GO" id="GO:0032889">
    <property type="term" value="P:regulation of vacuole fusion, non-autophagic"/>
    <property type="evidence" value="ECO:0007669"/>
    <property type="project" value="TreeGrafter"/>
</dbReference>
<feature type="binding site" evidence="9">
    <location>
        <position position="1298"/>
    </location>
    <ligand>
        <name>ATP</name>
        <dbReference type="ChEBI" id="CHEBI:30616"/>
    </ligand>
</feature>
<dbReference type="STRING" id="100787.A0A0G4LDA3"/>
<feature type="compositionally biased region" description="Basic and acidic residues" evidence="11">
    <location>
        <begin position="549"/>
        <end position="582"/>
    </location>
</feature>
<sequence length="1672" mass="180170">MSSTLVTETTSSTISTSTRPSPPLRSQRSTHFSQQLPRTLRKSSSFTNGALYGSSHHAASTPNLNSLYTSHSSRLAPPLPTSSSLLARKGSLAALTPSSLASIPDASESYGLNTVLSDPPDGKRMTPTTPGRTPRAASALVGGDDFVVGDLVDVPGNMYGTVRFIGPVQGKKGTFAGVELHSDFAPRGKNSGDVDGVSYFTTSVPGAGIFLPLIKASLRPTSPDSATSFPFTPTASVHGGGLKMGNQNSTNHTPPTPSVPKFSQSVGPGRAPSPQMKRPRPSLPRPESPVRRLMTPGPRPSIGGVTPGVKPPSRYGSPTPNRFAQSVRGTSGDPRKGVPRLERKPSVGPRSASALGQSMEFPEHDMTPMATGRPKTNGSVGSVSSFNSKFRPASRTGNNDDHQEAERLRHQLEERDRQLREQAATLADMESSLTELQTLMENPDALRPRRNSLDDKDSTQLRAILREKNEKIAMLTAEFDAHRADFRSTIDTLEMASTETERVYEKRIEELMQEIRDHESRTDDVDSVAQQLKQLEELVQELEEGLEDARRGEAEARGEVEFLRGEVERTRSELRREREKPSTGHSAPAQDATASPKELEQKEDEIRGLKAIIHSLSRDSIPNAEALERQHPPRVSSFNNKMHSYPATAGESVDSRAAREKMEKEMTDLRAMLDDKNMREEELEREVEQLRGPSKLNAAPTQRSSFRDSRDTVVLARHRESRSPELHKRPPGFDSDAYSTATETSTLWCEICETAGHDVLTCTEMFGEHAKHNGAAAAAASSEGGLRPYHNRGTSHDMNKPAPLAPLSPSKTKTPTATPSTQILPSPLDSGPVAGKSSGVVDEAKWIFIRHTGKMADSDVKTFALGDFALQSGETIPGAFLAYKTFGAPSSPAVIYPTWYSGAIADNEWLVGAGKTLDPARYYIIIPALFGNGQSSSPSNTAAAGRTQHQGQGQGQRRPWPRVTFYDNVRAQHELVTRGLGVGHARAVLGWSMGAGQTYQWATHARTSLHNQVFLEGVKSALLAAKGASSGGVCAGEAGEAAEHGEYRGWTDEERANGLRALGRVYAGWGFSQAFYRERVYEAAPTLGFKGLEEFMVGFWEAWALSKDPENMLVMLHTWQAGDCSDQEPYNKDFELAMRSIKAKMLVLPGQTDLYFPPEDSEYEVKCMSPGIGTCVAFPSIWGHCCSNAKETVSARILLAKLASPRLAQLVLKRAQRHRHLELHESTHNPPWAPAAAMAQLLLDLVTSFGNCLSCFPGSPTLKINNRSFKILRLLGEGGFSYVYLVEDTSTQAQYALKKIRCPFGAESVAQAMREVDAYRLFGRTPGIIHAVDHAVASERGGGGDDPGAKTVYVLLPYYKRGNLQDLINANAVNNATFPERRLMLLFLGVCRALREMHHYTGTAGAPAPGAPSEPMEMGHGDEDDQGHGPRRGRAGVPDDQDAEAQEAPLMAPATHASSQPGGGGGSSAPTSYAHRDIKPGNIMITDSGNAPILMDLGSLAASPLPITSPSLALQTQDTAAEHSTMPYRAPELFDVQTGAVIDTKVDIWSMGCTLYACLVGKSPFEARSDETGGSLSLCVLNGDWRFPDEGVRRTATGGMKAQAAAAAAAAAAGGEAAAGAGAGSGNVVISESIRDVVRRCLAVEPAERPDIDELIAMVEKVIDELPGDGEA</sequence>
<dbReference type="SUPFAM" id="SSF56112">
    <property type="entry name" value="Protein kinase-like (PK-like)"/>
    <property type="match status" value="1"/>
</dbReference>
<feature type="region of interest" description="Disordered" evidence="11">
    <location>
        <begin position="936"/>
        <end position="960"/>
    </location>
</feature>
<proteinExistence type="predicted"/>
<name>A0A0G4LDA3_VERLO</name>
<feature type="region of interest" description="Disordered" evidence="11">
    <location>
        <begin position="1402"/>
        <end position="1475"/>
    </location>
</feature>
<dbReference type="InterPro" id="IPR017441">
    <property type="entry name" value="Protein_kinase_ATP_BS"/>
</dbReference>
<evidence type="ECO:0000259" key="12">
    <source>
        <dbReference type="PROSITE" id="PS50011"/>
    </source>
</evidence>
<feature type="region of interest" description="Disordered" evidence="11">
    <location>
        <begin position="777"/>
        <end position="835"/>
    </location>
</feature>
<organism evidence="14 15">
    <name type="scientific">Verticillium longisporum</name>
    <name type="common">Verticillium dahliae var. longisporum</name>
    <dbReference type="NCBI Taxonomy" id="100787"/>
    <lineage>
        <taxon>Eukaryota</taxon>
        <taxon>Fungi</taxon>
        <taxon>Dikarya</taxon>
        <taxon>Ascomycota</taxon>
        <taxon>Pezizomycotina</taxon>
        <taxon>Sordariomycetes</taxon>
        <taxon>Hypocreomycetidae</taxon>
        <taxon>Glomerellales</taxon>
        <taxon>Plectosphaerellaceae</taxon>
        <taxon>Verticillium</taxon>
    </lineage>
</organism>
<dbReference type="InterPro" id="IPR029058">
    <property type="entry name" value="AB_hydrolase_fold"/>
</dbReference>
<dbReference type="GO" id="GO:0006624">
    <property type="term" value="P:vacuolar protein processing"/>
    <property type="evidence" value="ECO:0007669"/>
    <property type="project" value="TreeGrafter"/>
</dbReference>
<gene>
    <name evidence="14" type="ORF">BN1708_003283</name>
</gene>
<feature type="compositionally biased region" description="Low complexity" evidence="11">
    <location>
        <begin position="125"/>
        <end position="136"/>
    </location>
</feature>
<evidence type="ECO:0000256" key="1">
    <source>
        <dbReference type="ARBA" id="ARBA00012513"/>
    </source>
</evidence>
<feature type="region of interest" description="Disordered" evidence="11">
    <location>
        <begin position="629"/>
        <end position="657"/>
    </location>
</feature>
<evidence type="ECO:0000256" key="7">
    <source>
        <dbReference type="ARBA" id="ARBA00047899"/>
    </source>
</evidence>
<evidence type="ECO:0000256" key="5">
    <source>
        <dbReference type="ARBA" id="ARBA00022777"/>
    </source>
</evidence>
<evidence type="ECO:0000256" key="3">
    <source>
        <dbReference type="ARBA" id="ARBA00022679"/>
    </source>
</evidence>
<accession>A0A0G4LDA3</accession>
<evidence type="ECO:0000256" key="6">
    <source>
        <dbReference type="ARBA" id="ARBA00022840"/>
    </source>
</evidence>
<reference evidence="14 15" key="1">
    <citation type="submission" date="2015-05" db="EMBL/GenBank/DDBJ databases">
        <authorList>
            <person name="Wang D.B."/>
            <person name="Wang M."/>
        </authorList>
    </citation>
    <scope>NUCLEOTIDE SEQUENCE [LARGE SCALE GENOMIC DNA]</scope>
    <source>
        <strain evidence="14">VL1</strain>
    </source>
</reference>
<comment type="catalytic activity">
    <reaction evidence="8">
        <text>L-seryl-[protein] + ATP = O-phospho-L-seryl-[protein] + ADP + H(+)</text>
        <dbReference type="Rhea" id="RHEA:17989"/>
        <dbReference type="Rhea" id="RHEA-COMP:9863"/>
        <dbReference type="Rhea" id="RHEA-COMP:11604"/>
        <dbReference type="ChEBI" id="CHEBI:15378"/>
        <dbReference type="ChEBI" id="CHEBI:29999"/>
        <dbReference type="ChEBI" id="CHEBI:30616"/>
        <dbReference type="ChEBI" id="CHEBI:83421"/>
        <dbReference type="ChEBI" id="CHEBI:456216"/>
        <dbReference type="EC" id="2.7.11.1"/>
    </reaction>
</comment>
<feature type="domain" description="Protein kinase" evidence="12">
    <location>
        <begin position="1269"/>
        <end position="1663"/>
    </location>
</feature>
<keyword evidence="3" id="KW-0808">Transferase</keyword>
<dbReference type="Pfam" id="PF00069">
    <property type="entry name" value="Pkinase"/>
    <property type="match status" value="2"/>
</dbReference>